<dbReference type="GO" id="GO:0006955">
    <property type="term" value="P:immune response"/>
    <property type="evidence" value="ECO:0007669"/>
    <property type="project" value="InterPro"/>
</dbReference>
<dbReference type="GO" id="GO:0005737">
    <property type="term" value="C:cytoplasm"/>
    <property type="evidence" value="ECO:0007669"/>
    <property type="project" value="UniProtKB-SubCell"/>
</dbReference>
<dbReference type="PANTHER" id="PTHR18842:SF2">
    <property type="entry name" value="INTERLEUKIN-1 RECEPTOR-ASSOCIATED KINASE 1-BINDING PROTEIN 1"/>
    <property type="match status" value="1"/>
</dbReference>
<dbReference type="STRING" id="137246.A0A401S9U9"/>
<dbReference type="OrthoDB" id="6365554at2759"/>
<organism evidence="7 8">
    <name type="scientific">Chiloscyllium punctatum</name>
    <name type="common">Brownbanded bambooshark</name>
    <name type="synonym">Hemiscyllium punctatum</name>
    <dbReference type="NCBI Taxonomy" id="137246"/>
    <lineage>
        <taxon>Eukaryota</taxon>
        <taxon>Metazoa</taxon>
        <taxon>Chordata</taxon>
        <taxon>Craniata</taxon>
        <taxon>Vertebrata</taxon>
        <taxon>Chondrichthyes</taxon>
        <taxon>Elasmobranchii</taxon>
        <taxon>Galeomorphii</taxon>
        <taxon>Galeoidea</taxon>
        <taxon>Orectolobiformes</taxon>
        <taxon>Hemiscylliidae</taxon>
        <taxon>Chiloscyllium</taxon>
    </lineage>
</organism>
<dbReference type="AlphaFoldDB" id="A0A401S9U9"/>
<dbReference type="InterPro" id="IPR030312">
    <property type="entry name" value="IRAK1BP1"/>
</dbReference>
<evidence type="ECO:0000313" key="8">
    <source>
        <dbReference type="Proteomes" id="UP000287033"/>
    </source>
</evidence>
<dbReference type="OMA" id="TQTATRE"/>
<comment type="caution">
    <text evidence="7">The sequence shown here is derived from an EMBL/GenBank/DDBJ whole genome shotgun (WGS) entry which is preliminary data.</text>
</comment>
<dbReference type="Pfam" id="PF04402">
    <property type="entry name" value="SIMPL"/>
    <property type="match status" value="1"/>
</dbReference>
<comment type="similarity">
    <text evidence="3">Belongs to the IRAK1BP1 family.</text>
</comment>
<evidence type="ECO:0000256" key="3">
    <source>
        <dbReference type="ARBA" id="ARBA00005509"/>
    </source>
</evidence>
<evidence type="ECO:0000256" key="1">
    <source>
        <dbReference type="ARBA" id="ARBA00004123"/>
    </source>
</evidence>
<protein>
    <recommendedName>
        <fullName evidence="9">Interleukin-1 receptor-associated kinase 1-binding protein 1</fullName>
    </recommendedName>
</protein>
<dbReference type="InterPro" id="IPR007497">
    <property type="entry name" value="SIMPL/DUF541"/>
</dbReference>
<keyword evidence="4" id="KW-0963">Cytoplasm</keyword>
<dbReference type="GO" id="GO:0005634">
    <property type="term" value="C:nucleus"/>
    <property type="evidence" value="ECO:0007669"/>
    <property type="project" value="UniProtKB-SubCell"/>
</dbReference>
<dbReference type="Gene3D" id="3.30.110.170">
    <property type="entry name" value="Protein of unknown function (DUF541), domain 1"/>
    <property type="match status" value="1"/>
</dbReference>
<dbReference type="Gene3D" id="3.30.70.2970">
    <property type="entry name" value="Protein of unknown function (DUF541), domain 2"/>
    <property type="match status" value="1"/>
</dbReference>
<evidence type="ECO:0000313" key="7">
    <source>
        <dbReference type="EMBL" id="GCC27177.1"/>
    </source>
</evidence>
<reference evidence="7 8" key="1">
    <citation type="journal article" date="2018" name="Nat. Ecol. Evol.">
        <title>Shark genomes provide insights into elasmobranch evolution and the origin of vertebrates.</title>
        <authorList>
            <person name="Hara Y"/>
            <person name="Yamaguchi K"/>
            <person name="Onimaru K"/>
            <person name="Kadota M"/>
            <person name="Koyanagi M"/>
            <person name="Keeley SD"/>
            <person name="Tatsumi K"/>
            <person name="Tanaka K"/>
            <person name="Motone F"/>
            <person name="Kageyama Y"/>
            <person name="Nozu R"/>
            <person name="Adachi N"/>
            <person name="Nishimura O"/>
            <person name="Nakagawa R"/>
            <person name="Tanegashima C"/>
            <person name="Kiyatake I"/>
            <person name="Matsumoto R"/>
            <person name="Murakumo K"/>
            <person name="Nishida K"/>
            <person name="Terakita A"/>
            <person name="Kuratani S"/>
            <person name="Sato K"/>
            <person name="Hyodo S Kuraku.S."/>
        </authorList>
    </citation>
    <scope>NUCLEOTIDE SEQUENCE [LARGE SCALE GENOMIC DNA]</scope>
</reference>
<dbReference type="GO" id="GO:0043123">
    <property type="term" value="P:positive regulation of canonical NF-kappaB signal transduction"/>
    <property type="evidence" value="ECO:0007669"/>
    <property type="project" value="InterPro"/>
</dbReference>
<dbReference type="Proteomes" id="UP000287033">
    <property type="component" value="Unassembled WGS sequence"/>
</dbReference>
<evidence type="ECO:0000256" key="5">
    <source>
        <dbReference type="ARBA" id="ARBA00023242"/>
    </source>
</evidence>
<sequence length="249" mass="27582">MAITPGQVFASLLSDAENGKRCWPERRGSKSPVPPPSAEREVQVSATAEVSAPPNRARICMLVASRKEAAAAAKSSVTRRLDYIVQSVRAHGVREDGIIVTKDFRRIENAYQMEAEVSVIFSDFGKMENCCNLLVEKLDSSVVVGSPQFYHTTEAVENIRRQACLRAVANSRRKAFEVCRLLGQTLGRPLIVREEEIKETEGLTSEAQAPDNTRPLTIQQQISNASVTVCSKVYVTFELKSKDNVKRNN</sequence>
<feature type="region of interest" description="Disordered" evidence="6">
    <location>
        <begin position="20"/>
        <end position="40"/>
    </location>
</feature>
<keyword evidence="5" id="KW-0539">Nucleus</keyword>
<proteinExistence type="inferred from homology"/>
<accession>A0A401S9U9</accession>
<evidence type="ECO:0000256" key="2">
    <source>
        <dbReference type="ARBA" id="ARBA00004496"/>
    </source>
</evidence>
<comment type="subcellular location">
    <subcellularLocation>
        <location evidence="2">Cytoplasm</location>
    </subcellularLocation>
    <subcellularLocation>
        <location evidence="1">Nucleus</location>
    </subcellularLocation>
</comment>
<gene>
    <name evidence="7" type="ORF">chiPu_0005599</name>
</gene>
<dbReference type="PANTHER" id="PTHR18842">
    <property type="entry name" value="INTERLEUKIN-1 RECEPTOR-ASSOCIATED KINASE 1-BINDING PROTEIN 1"/>
    <property type="match status" value="1"/>
</dbReference>
<evidence type="ECO:0000256" key="4">
    <source>
        <dbReference type="ARBA" id="ARBA00022490"/>
    </source>
</evidence>
<evidence type="ECO:0000256" key="6">
    <source>
        <dbReference type="SAM" id="MobiDB-lite"/>
    </source>
</evidence>
<evidence type="ECO:0008006" key="9">
    <source>
        <dbReference type="Google" id="ProtNLM"/>
    </source>
</evidence>
<keyword evidence="8" id="KW-1185">Reference proteome</keyword>
<dbReference type="EMBL" id="BEZZ01000153">
    <property type="protein sequence ID" value="GCC27177.1"/>
    <property type="molecule type" value="Genomic_DNA"/>
</dbReference>
<name>A0A401S9U9_CHIPU</name>